<accession>A0A8E2JIL1</accession>
<sequence length="145" mass="16016">MPPKRRSPTGPATKSSQSTLAFHGTSNKVSKPSTRSSLPSKKSLLDIPTLPQSSDIVEPISVDDPTSPDLTTADSAILSQARQEAAAQVSTQPPEDAEARRVTEARIEKYWAGKEKSRKTPRVHQEQLSLYEKVLREWDMRGEYG</sequence>
<evidence type="ECO:0000256" key="1">
    <source>
        <dbReference type="SAM" id="MobiDB-lite"/>
    </source>
</evidence>
<reference evidence="2 3" key="1">
    <citation type="journal article" date="2016" name="Nat. Commun.">
        <title>Ectomycorrhizal ecology is imprinted in the genome of the dominant symbiotic fungus Cenococcum geophilum.</title>
        <authorList>
            <consortium name="DOE Joint Genome Institute"/>
            <person name="Peter M."/>
            <person name="Kohler A."/>
            <person name="Ohm R.A."/>
            <person name="Kuo A."/>
            <person name="Krutzmann J."/>
            <person name="Morin E."/>
            <person name="Arend M."/>
            <person name="Barry K.W."/>
            <person name="Binder M."/>
            <person name="Choi C."/>
            <person name="Clum A."/>
            <person name="Copeland A."/>
            <person name="Grisel N."/>
            <person name="Haridas S."/>
            <person name="Kipfer T."/>
            <person name="LaButti K."/>
            <person name="Lindquist E."/>
            <person name="Lipzen A."/>
            <person name="Maire R."/>
            <person name="Meier B."/>
            <person name="Mihaltcheva S."/>
            <person name="Molinier V."/>
            <person name="Murat C."/>
            <person name="Poggeler S."/>
            <person name="Quandt C.A."/>
            <person name="Sperisen C."/>
            <person name="Tritt A."/>
            <person name="Tisserant E."/>
            <person name="Crous P.W."/>
            <person name="Henrissat B."/>
            <person name="Nehls U."/>
            <person name="Egli S."/>
            <person name="Spatafora J.W."/>
            <person name="Grigoriev I.V."/>
            <person name="Martin F.M."/>
        </authorList>
    </citation>
    <scope>NUCLEOTIDE SEQUENCE [LARGE SCALE GENOMIC DNA]</scope>
    <source>
        <strain evidence="2 3">CBS 459.81</strain>
    </source>
</reference>
<dbReference type="GO" id="GO:0006260">
    <property type="term" value="P:DNA replication"/>
    <property type="evidence" value="ECO:0007669"/>
    <property type="project" value="InterPro"/>
</dbReference>
<evidence type="ECO:0000313" key="2">
    <source>
        <dbReference type="EMBL" id="OCK83404.1"/>
    </source>
</evidence>
<feature type="compositionally biased region" description="Polar residues" evidence="1">
    <location>
        <begin position="68"/>
        <end position="93"/>
    </location>
</feature>
<dbReference type="Pfam" id="PF04081">
    <property type="entry name" value="DNA_pol_delta_4"/>
    <property type="match status" value="1"/>
</dbReference>
<dbReference type="AlphaFoldDB" id="A0A8E2JIL1"/>
<evidence type="ECO:0000313" key="3">
    <source>
        <dbReference type="Proteomes" id="UP000250266"/>
    </source>
</evidence>
<gene>
    <name evidence="2" type="ORF">K432DRAFT_390393</name>
</gene>
<feature type="non-terminal residue" evidence="2">
    <location>
        <position position="145"/>
    </location>
</feature>
<feature type="compositionally biased region" description="Polar residues" evidence="1">
    <location>
        <begin position="10"/>
        <end position="40"/>
    </location>
</feature>
<dbReference type="OrthoDB" id="337486at2759"/>
<organism evidence="2 3">
    <name type="scientific">Lepidopterella palustris CBS 459.81</name>
    <dbReference type="NCBI Taxonomy" id="1314670"/>
    <lineage>
        <taxon>Eukaryota</taxon>
        <taxon>Fungi</taxon>
        <taxon>Dikarya</taxon>
        <taxon>Ascomycota</taxon>
        <taxon>Pezizomycotina</taxon>
        <taxon>Dothideomycetes</taxon>
        <taxon>Pleosporomycetidae</taxon>
        <taxon>Mytilinidiales</taxon>
        <taxon>Argynnaceae</taxon>
        <taxon>Lepidopterella</taxon>
    </lineage>
</organism>
<dbReference type="GO" id="GO:0000731">
    <property type="term" value="P:DNA synthesis involved in DNA repair"/>
    <property type="evidence" value="ECO:0007669"/>
    <property type="project" value="InterPro"/>
</dbReference>
<protein>
    <submittedName>
        <fullName evidence="2">Uncharacterized protein</fullName>
    </submittedName>
</protein>
<feature type="region of interest" description="Disordered" evidence="1">
    <location>
        <begin position="1"/>
        <end position="102"/>
    </location>
</feature>
<dbReference type="EMBL" id="KV744861">
    <property type="protein sequence ID" value="OCK83404.1"/>
    <property type="molecule type" value="Genomic_DNA"/>
</dbReference>
<name>A0A8E2JIL1_9PEZI</name>
<dbReference type="Proteomes" id="UP000250266">
    <property type="component" value="Unassembled WGS sequence"/>
</dbReference>
<proteinExistence type="predicted"/>
<dbReference type="InterPro" id="IPR007218">
    <property type="entry name" value="DNA_pol_delta_4"/>
</dbReference>
<keyword evidence="3" id="KW-1185">Reference proteome</keyword>